<evidence type="ECO:0000313" key="2">
    <source>
        <dbReference type="Proteomes" id="UP000184423"/>
    </source>
</evidence>
<name>A0A1M4TVQ0_9CLOT</name>
<accession>A0A1M4TVQ0</accession>
<evidence type="ECO:0000313" key="1">
    <source>
        <dbReference type="EMBL" id="SHE48387.1"/>
    </source>
</evidence>
<dbReference type="Proteomes" id="UP000184423">
    <property type="component" value="Unassembled WGS sequence"/>
</dbReference>
<reference evidence="2" key="1">
    <citation type="submission" date="2016-11" db="EMBL/GenBank/DDBJ databases">
        <authorList>
            <person name="Varghese N."/>
            <person name="Submissions S."/>
        </authorList>
    </citation>
    <scope>NUCLEOTIDE SEQUENCE [LARGE SCALE GENOMIC DNA]</scope>
    <source>
        <strain evidence="2">DSM 10124</strain>
    </source>
</reference>
<keyword evidence="2" id="KW-1185">Reference proteome</keyword>
<gene>
    <name evidence="1" type="ORF">SAMN02746091_00492</name>
</gene>
<organism evidence="1 2">
    <name type="scientific">Caloramator proteoclasticus DSM 10124</name>
    <dbReference type="NCBI Taxonomy" id="1121262"/>
    <lineage>
        <taxon>Bacteria</taxon>
        <taxon>Bacillati</taxon>
        <taxon>Bacillota</taxon>
        <taxon>Clostridia</taxon>
        <taxon>Eubacteriales</taxon>
        <taxon>Clostridiaceae</taxon>
        <taxon>Caloramator</taxon>
    </lineage>
</organism>
<dbReference type="AlphaFoldDB" id="A0A1M4TVQ0"/>
<proteinExistence type="predicted"/>
<protein>
    <submittedName>
        <fullName evidence="1">Uncharacterized protein</fullName>
    </submittedName>
</protein>
<dbReference type="RefSeq" id="WP_073247815.1">
    <property type="nucleotide sequence ID" value="NZ_FQVG01000005.1"/>
</dbReference>
<dbReference type="EMBL" id="FQVG01000005">
    <property type="protein sequence ID" value="SHE48387.1"/>
    <property type="molecule type" value="Genomic_DNA"/>
</dbReference>
<sequence>MKRIINLIVFILLAFGLLIVYKNIEKNNGLNIEAINKLSDIKLEDVKKIVKSENLDLSKIDKEKQESILSIIKGFDLIDFNSLNKFIEQGKNLTGSAKQLYTDIIYNKYKKNPDSFMKEILKLDSDDMTKLLKTFADKYLEKPKIVDDLEKLLKDDSISDSDKKKIQETIKQLKKD</sequence>